<reference evidence="2" key="1">
    <citation type="submission" date="2019-11" db="EMBL/GenBank/DDBJ databases">
        <authorList>
            <person name="Kojima H."/>
        </authorList>
    </citation>
    <scope>NUCLEOTIDE SEQUENCE</scope>
    <source>
        <strain evidence="2">H1576</strain>
    </source>
</reference>
<dbReference type="AlphaFoldDB" id="A0A975AY12"/>
<feature type="transmembrane region" description="Helical" evidence="1">
    <location>
        <begin position="38"/>
        <end position="62"/>
    </location>
</feature>
<keyword evidence="1" id="KW-0812">Transmembrane</keyword>
<evidence type="ECO:0000256" key="1">
    <source>
        <dbReference type="SAM" id="Phobius"/>
    </source>
</evidence>
<evidence type="ECO:0000313" key="3">
    <source>
        <dbReference type="Proteomes" id="UP000671852"/>
    </source>
</evidence>
<feature type="transmembrane region" description="Helical" evidence="1">
    <location>
        <begin position="113"/>
        <end position="133"/>
    </location>
</feature>
<dbReference type="KEGG" id="saqt:GJV85_00375"/>
<feature type="transmembrane region" description="Helical" evidence="1">
    <location>
        <begin position="183"/>
        <end position="202"/>
    </location>
</feature>
<protein>
    <submittedName>
        <fullName evidence="2">Uncharacterized protein</fullName>
    </submittedName>
</protein>
<feature type="transmembrane region" description="Helical" evidence="1">
    <location>
        <begin position="74"/>
        <end position="93"/>
    </location>
</feature>
<feature type="transmembrane region" description="Helical" evidence="1">
    <location>
        <begin position="242"/>
        <end position="263"/>
    </location>
</feature>
<keyword evidence="3" id="KW-1185">Reference proteome</keyword>
<organism evidence="2 3">
    <name type="scientific">Sulfurimonas aquatica</name>
    <dbReference type="NCBI Taxonomy" id="2672570"/>
    <lineage>
        <taxon>Bacteria</taxon>
        <taxon>Pseudomonadati</taxon>
        <taxon>Campylobacterota</taxon>
        <taxon>Epsilonproteobacteria</taxon>
        <taxon>Campylobacterales</taxon>
        <taxon>Sulfurimonadaceae</taxon>
        <taxon>Sulfurimonas</taxon>
    </lineage>
</organism>
<sequence>MKVIWYIFTLFFVASLLFSIVGFSTENFDFFVFQEQRFYFQFWISLSGILFTLIMTMCSYGVYKKTQLKPLKYIPLSFLLTALAYMVMAYHASYCEVCSDLALCAASHTYPNYLIIISFIIFVMSAIVFSRRLSIQKRAETLQRFSYGLIVATTLLILTLFISMQYMELTDITPYSGAQNLQAAIFILPMSIVLIAFIYFYRTYKVSKIYMFIAFLLAASFLPQAYHTYICADCDALECSEFYVVSGLIMFVVTGLLIHSVSLQIQDNKEV</sequence>
<dbReference type="EMBL" id="CP046072">
    <property type="protein sequence ID" value="QSZ40634.1"/>
    <property type="molecule type" value="Genomic_DNA"/>
</dbReference>
<gene>
    <name evidence="2" type="ORF">GJV85_00375</name>
</gene>
<name>A0A975AY12_9BACT</name>
<keyword evidence="1" id="KW-1133">Transmembrane helix</keyword>
<keyword evidence="1" id="KW-0472">Membrane</keyword>
<accession>A0A975AY12</accession>
<dbReference type="RefSeq" id="WP_207561914.1">
    <property type="nucleotide sequence ID" value="NZ_CP046072.1"/>
</dbReference>
<evidence type="ECO:0000313" key="2">
    <source>
        <dbReference type="EMBL" id="QSZ40634.1"/>
    </source>
</evidence>
<reference evidence="2" key="2">
    <citation type="submission" date="2021-04" db="EMBL/GenBank/DDBJ databases">
        <title>Isolation and characterization of a novel species of the genus Sulfurimonas.</title>
        <authorList>
            <person name="Fukui M."/>
        </authorList>
    </citation>
    <scope>NUCLEOTIDE SEQUENCE</scope>
    <source>
        <strain evidence="2">H1576</strain>
    </source>
</reference>
<feature type="transmembrane region" description="Helical" evidence="1">
    <location>
        <begin position="145"/>
        <end position="163"/>
    </location>
</feature>
<dbReference type="Proteomes" id="UP000671852">
    <property type="component" value="Chromosome"/>
</dbReference>
<proteinExistence type="predicted"/>
<feature type="transmembrane region" description="Helical" evidence="1">
    <location>
        <begin position="209"/>
        <end position="230"/>
    </location>
</feature>